<dbReference type="PROSITE" id="PS51257">
    <property type="entry name" value="PROKAR_LIPOPROTEIN"/>
    <property type="match status" value="1"/>
</dbReference>
<keyword evidence="3" id="KW-1185">Reference proteome</keyword>
<dbReference type="EMBL" id="JAGPYM010000006">
    <property type="protein sequence ID" value="KAH6893094.1"/>
    <property type="molecule type" value="Genomic_DNA"/>
</dbReference>
<gene>
    <name evidence="2" type="ORF">B0T10DRAFT_265844</name>
</gene>
<evidence type="ECO:0000313" key="2">
    <source>
        <dbReference type="EMBL" id="KAH6893094.1"/>
    </source>
</evidence>
<feature type="compositionally biased region" description="Basic and acidic residues" evidence="1">
    <location>
        <begin position="136"/>
        <end position="149"/>
    </location>
</feature>
<feature type="region of interest" description="Disordered" evidence="1">
    <location>
        <begin position="98"/>
        <end position="153"/>
    </location>
</feature>
<accession>A0A9P8W9N5</accession>
<evidence type="ECO:0000313" key="3">
    <source>
        <dbReference type="Proteomes" id="UP000777438"/>
    </source>
</evidence>
<dbReference type="Proteomes" id="UP000777438">
    <property type="component" value="Unassembled WGS sequence"/>
</dbReference>
<evidence type="ECO:0000256" key="1">
    <source>
        <dbReference type="SAM" id="MobiDB-lite"/>
    </source>
</evidence>
<feature type="region of interest" description="Disordered" evidence="1">
    <location>
        <begin position="167"/>
        <end position="237"/>
    </location>
</feature>
<name>A0A9P8W9N5_9HYPO</name>
<proteinExistence type="predicted"/>
<sequence length="259" mass="28650">MGVETGRGFGSGSLVSGCGGGPWKWMTAVNYQADWGYRRRNTCGEAWDGFIIFGLLFGLWVVRVCCYNGPDMCRPLNRRFLLLVAGFSMESMAPLPSYARISQTRPERRGRQVGTESADESLTSPGDTERHRRLKPGGDRTTGEAEGGYKDSGQCAGGHWALAETRNSCSREGRDLGGRRRMRQREMTKGLAGSERKEQDEEEAQTGVGRIRDDKPANTLHWANKPQEGGEKRLGGLGAWGLSQTPWARGRLCGRWKGF</sequence>
<protein>
    <submittedName>
        <fullName evidence="2">Uncharacterized protein</fullName>
    </submittedName>
</protein>
<feature type="compositionally biased region" description="Basic and acidic residues" evidence="1">
    <location>
        <begin position="169"/>
        <end position="199"/>
    </location>
</feature>
<comment type="caution">
    <text evidence="2">The sequence shown here is derived from an EMBL/GenBank/DDBJ whole genome shotgun (WGS) entry which is preliminary data.</text>
</comment>
<dbReference type="AlphaFoldDB" id="A0A9P8W9N5"/>
<reference evidence="2 3" key="1">
    <citation type="journal article" date="2021" name="Nat. Commun.">
        <title>Genetic determinants of endophytism in the Arabidopsis root mycobiome.</title>
        <authorList>
            <person name="Mesny F."/>
            <person name="Miyauchi S."/>
            <person name="Thiergart T."/>
            <person name="Pickel B."/>
            <person name="Atanasova L."/>
            <person name="Karlsson M."/>
            <person name="Huettel B."/>
            <person name="Barry K.W."/>
            <person name="Haridas S."/>
            <person name="Chen C."/>
            <person name="Bauer D."/>
            <person name="Andreopoulos W."/>
            <person name="Pangilinan J."/>
            <person name="LaButti K."/>
            <person name="Riley R."/>
            <person name="Lipzen A."/>
            <person name="Clum A."/>
            <person name="Drula E."/>
            <person name="Henrissat B."/>
            <person name="Kohler A."/>
            <person name="Grigoriev I.V."/>
            <person name="Martin F.M."/>
            <person name="Hacquard S."/>
        </authorList>
    </citation>
    <scope>NUCLEOTIDE SEQUENCE [LARGE SCALE GENOMIC DNA]</scope>
    <source>
        <strain evidence="2 3">MPI-CAGE-CH-0241</strain>
    </source>
</reference>
<organism evidence="2 3">
    <name type="scientific">Thelonectria olida</name>
    <dbReference type="NCBI Taxonomy" id="1576542"/>
    <lineage>
        <taxon>Eukaryota</taxon>
        <taxon>Fungi</taxon>
        <taxon>Dikarya</taxon>
        <taxon>Ascomycota</taxon>
        <taxon>Pezizomycotina</taxon>
        <taxon>Sordariomycetes</taxon>
        <taxon>Hypocreomycetidae</taxon>
        <taxon>Hypocreales</taxon>
        <taxon>Nectriaceae</taxon>
        <taxon>Thelonectria</taxon>
    </lineage>
</organism>